<sequence>MKTTDIQVHHHFFPKPEFSKHPDSVFSVSYMNCPLCGAPLFATHIEAFHYPVLMMCDFCQKVFHRKVNGKVLDRDNEVYVAYMVYESNAEVCAECKLWEKDGYSSGERRSCRGLSRGGQKMFSNDGCSNDFIYCTAPDFFCGLFEEK</sequence>
<dbReference type="EMBL" id="LAZR01002491">
    <property type="protein sequence ID" value="KKN29390.1"/>
    <property type="molecule type" value="Genomic_DNA"/>
</dbReference>
<proteinExistence type="predicted"/>
<gene>
    <name evidence="1" type="ORF">LCGC14_0844640</name>
</gene>
<organism evidence="1">
    <name type="scientific">marine sediment metagenome</name>
    <dbReference type="NCBI Taxonomy" id="412755"/>
    <lineage>
        <taxon>unclassified sequences</taxon>
        <taxon>metagenomes</taxon>
        <taxon>ecological metagenomes</taxon>
    </lineage>
</organism>
<protein>
    <submittedName>
        <fullName evidence="1">Uncharacterized protein</fullName>
    </submittedName>
</protein>
<accession>A0A0F9PC48</accession>
<comment type="caution">
    <text evidence="1">The sequence shown here is derived from an EMBL/GenBank/DDBJ whole genome shotgun (WGS) entry which is preliminary data.</text>
</comment>
<evidence type="ECO:0000313" key="1">
    <source>
        <dbReference type="EMBL" id="KKN29390.1"/>
    </source>
</evidence>
<reference evidence="1" key="1">
    <citation type="journal article" date="2015" name="Nature">
        <title>Complex archaea that bridge the gap between prokaryotes and eukaryotes.</title>
        <authorList>
            <person name="Spang A."/>
            <person name="Saw J.H."/>
            <person name="Jorgensen S.L."/>
            <person name="Zaremba-Niedzwiedzka K."/>
            <person name="Martijn J."/>
            <person name="Lind A.E."/>
            <person name="van Eijk R."/>
            <person name="Schleper C."/>
            <person name="Guy L."/>
            <person name="Ettema T.J."/>
        </authorList>
    </citation>
    <scope>NUCLEOTIDE SEQUENCE</scope>
</reference>
<dbReference type="AlphaFoldDB" id="A0A0F9PC48"/>
<name>A0A0F9PC48_9ZZZZ</name>